<dbReference type="GO" id="GO:0048245">
    <property type="term" value="P:eosinophil chemotaxis"/>
    <property type="evidence" value="ECO:0007669"/>
    <property type="project" value="TreeGrafter"/>
</dbReference>
<dbReference type="GO" id="GO:0005681">
    <property type="term" value="C:spliceosomal complex"/>
    <property type="evidence" value="ECO:0007669"/>
    <property type="project" value="UniProtKB-KW"/>
</dbReference>
<feature type="compositionally biased region" description="Gly residues" evidence="20">
    <location>
        <begin position="55"/>
        <end position="69"/>
    </location>
</feature>
<evidence type="ECO:0000256" key="6">
    <source>
        <dbReference type="ARBA" id="ARBA00022553"/>
    </source>
</evidence>
<evidence type="ECO:0000256" key="12">
    <source>
        <dbReference type="ARBA" id="ARBA00022782"/>
    </source>
</evidence>
<reference evidence="22" key="2">
    <citation type="submission" date="2004-02" db="EMBL/GenBank/DDBJ databases">
        <authorList>
            <consortium name="Genoscope"/>
            <consortium name="Whitehead Institute Centre for Genome Research"/>
        </authorList>
    </citation>
    <scope>NUCLEOTIDE SEQUENCE</scope>
</reference>
<dbReference type="GO" id="GO:0030154">
    <property type="term" value="P:cell differentiation"/>
    <property type="evidence" value="ECO:0007669"/>
    <property type="project" value="UniProtKB-KW"/>
</dbReference>
<dbReference type="GO" id="GO:0090280">
    <property type="term" value="P:positive regulation of calcium ion import"/>
    <property type="evidence" value="ECO:0007669"/>
    <property type="project" value="TreeGrafter"/>
</dbReference>
<keyword evidence="4" id="KW-0963">Cytoplasm</keyword>
<feature type="region of interest" description="Disordered" evidence="20">
    <location>
        <begin position="1"/>
        <end position="86"/>
    </location>
</feature>
<dbReference type="GO" id="GO:0045806">
    <property type="term" value="P:negative regulation of endocytosis"/>
    <property type="evidence" value="ECO:0007669"/>
    <property type="project" value="TreeGrafter"/>
</dbReference>
<evidence type="ECO:0000256" key="11">
    <source>
        <dbReference type="ARBA" id="ARBA00022737"/>
    </source>
</evidence>
<dbReference type="GO" id="GO:0048246">
    <property type="term" value="P:macrophage chemotaxis"/>
    <property type="evidence" value="ECO:0007669"/>
    <property type="project" value="TreeGrafter"/>
</dbReference>
<evidence type="ECO:0000256" key="4">
    <source>
        <dbReference type="ARBA" id="ARBA00022490"/>
    </source>
</evidence>
<evidence type="ECO:0000256" key="18">
    <source>
        <dbReference type="ARBA" id="ARBA00023242"/>
    </source>
</evidence>
<keyword evidence="17" id="KW-0508">mRNA splicing</keyword>
<evidence type="ECO:0000256" key="14">
    <source>
        <dbReference type="ARBA" id="ARBA00022972"/>
    </source>
</evidence>
<name>Q4TBU8_TETNG</name>
<dbReference type="SUPFAM" id="SSF49899">
    <property type="entry name" value="Concanavalin A-like lectins/glucanases"/>
    <property type="match status" value="1"/>
</dbReference>
<dbReference type="GO" id="GO:0045087">
    <property type="term" value="P:innate immune response"/>
    <property type="evidence" value="ECO:0007669"/>
    <property type="project" value="UniProtKB-KW"/>
</dbReference>
<dbReference type="GO" id="GO:2001237">
    <property type="term" value="P:negative regulation of extrinsic apoptotic signaling pathway"/>
    <property type="evidence" value="ECO:0007669"/>
    <property type="project" value="TreeGrafter"/>
</dbReference>
<dbReference type="GO" id="GO:0043236">
    <property type="term" value="F:laminin binding"/>
    <property type="evidence" value="ECO:0007669"/>
    <property type="project" value="TreeGrafter"/>
</dbReference>
<dbReference type="PROSITE" id="PS51304">
    <property type="entry name" value="GALECTIN"/>
    <property type="match status" value="1"/>
</dbReference>
<accession>Q4TBU8</accession>
<evidence type="ECO:0000256" key="9">
    <source>
        <dbReference type="ARBA" id="ARBA00022728"/>
    </source>
</evidence>
<evidence type="ECO:0000256" key="19">
    <source>
        <dbReference type="RuleBase" id="RU102079"/>
    </source>
</evidence>
<dbReference type="GO" id="GO:0050918">
    <property type="term" value="P:positive chemotaxis"/>
    <property type="evidence" value="ECO:0007669"/>
    <property type="project" value="TreeGrafter"/>
</dbReference>
<dbReference type="KEGG" id="tng:GSTEN00003604G001"/>
<dbReference type="GO" id="GO:0005737">
    <property type="term" value="C:cytoplasm"/>
    <property type="evidence" value="ECO:0007669"/>
    <property type="project" value="UniProtKB-SubCell"/>
</dbReference>
<dbReference type="SMART" id="SM00908">
    <property type="entry name" value="Gal-bind_lectin"/>
    <property type="match status" value="1"/>
</dbReference>
<dbReference type="Gene3D" id="2.60.120.200">
    <property type="match status" value="1"/>
</dbReference>
<feature type="compositionally biased region" description="Pro residues" evidence="20">
    <location>
        <begin position="70"/>
        <end position="80"/>
    </location>
</feature>
<evidence type="ECO:0000259" key="21">
    <source>
        <dbReference type="PROSITE" id="PS51304"/>
    </source>
</evidence>
<comment type="caution">
    <text evidence="22">The sequence shown here is derived from an EMBL/GenBank/DDBJ whole genome shotgun (WGS) entry which is preliminary data.</text>
</comment>
<dbReference type="GO" id="GO:0008380">
    <property type="term" value="P:RNA splicing"/>
    <property type="evidence" value="ECO:0007669"/>
    <property type="project" value="UniProtKB-KW"/>
</dbReference>
<dbReference type="InterPro" id="IPR001079">
    <property type="entry name" value="Galectin_CRD"/>
</dbReference>
<dbReference type="PANTHER" id="PTHR11346:SF26">
    <property type="entry name" value="GALECTIN-3"/>
    <property type="match status" value="1"/>
</dbReference>
<evidence type="ECO:0000256" key="2">
    <source>
        <dbReference type="ARBA" id="ARBA00004496"/>
    </source>
</evidence>
<evidence type="ECO:0000313" key="22">
    <source>
        <dbReference type="EMBL" id="CAF89634.1"/>
    </source>
</evidence>
<dbReference type="FunFam" id="2.60.120.200:FF:000023">
    <property type="entry name" value="Galectin"/>
    <property type="match status" value="1"/>
</dbReference>
<dbReference type="OrthoDB" id="8942303at2759"/>
<dbReference type="GO" id="GO:0048030">
    <property type="term" value="F:disaccharide binding"/>
    <property type="evidence" value="ECO:0007669"/>
    <property type="project" value="TreeGrafter"/>
</dbReference>
<dbReference type="Pfam" id="PF00337">
    <property type="entry name" value="Gal-bind_lectin"/>
    <property type="match status" value="1"/>
</dbReference>
<evidence type="ECO:0000256" key="8">
    <source>
        <dbReference type="ARBA" id="ARBA00022664"/>
    </source>
</evidence>
<keyword evidence="9" id="KW-0747">Spliceosome</keyword>
<organism evidence="22">
    <name type="scientific">Tetraodon nigroviridis</name>
    <name type="common">Spotted green pufferfish</name>
    <name type="synonym">Chelonodon nigroviridis</name>
    <dbReference type="NCBI Taxonomy" id="99883"/>
    <lineage>
        <taxon>Eukaryota</taxon>
        <taxon>Metazoa</taxon>
        <taxon>Chordata</taxon>
        <taxon>Craniata</taxon>
        <taxon>Vertebrata</taxon>
        <taxon>Euteleostomi</taxon>
        <taxon>Actinopterygii</taxon>
        <taxon>Neopterygii</taxon>
        <taxon>Teleostei</taxon>
        <taxon>Neoteleostei</taxon>
        <taxon>Acanthomorphata</taxon>
        <taxon>Eupercaria</taxon>
        <taxon>Tetraodontiformes</taxon>
        <taxon>Tetradontoidea</taxon>
        <taxon>Tetraodontidae</taxon>
        <taxon>Tetraodon</taxon>
    </lineage>
</organism>
<keyword evidence="8" id="KW-0507">mRNA processing</keyword>
<keyword evidence="13" id="KW-0391">Immunity</keyword>
<evidence type="ECO:0000256" key="1">
    <source>
        <dbReference type="ARBA" id="ARBA00004123"/>
    </source>
</evidence>
<evidence type="ECO:0000256" key="13">
    <source>
        <dbReference type="ARBA" id="ARBA00022859"/>
    </source>
</evidence>
<dbReference type="GO" id="GO:0001772">
    <property type="term" value="C:immunological synapse"/>
    <property type="evidence" value="ECO:0007669"/>
    <property type="project" value="TreeGrafter"/>
</dbReference>
<keyword evidence="12" id="KW-0221">Differentiation</keyword>
<keyword evidence="6" id="KW-0597">Phosphoprotein</keyword>
<dbReference type="CDD" id="cd00070">
    <property type="entry name" value="GLECT"/>
    <property type="match status" value="1"/>
</dbReference>
<keyword evidence="10 19" id="KW-0430">Lectin</keyword>
<keyword evidence="15" id="KW-0007">Acetylation</keyword>
<dbReference type="GO" id="GO:0006397">
    <property type="term" value="P:mRNA processing"/>
    <property type="evidence" value="ECO:0007669"/>
    <property type="project" value="UniProtKB-KW"/>
</dbReference>
<evidence type="ECO:0000256" key="7">
    <source>
        <dbReference type="ARBA" id="ARBA00022588"/>
    </source>
</evidence>
<keyword evidence="7" id="KW-0399">Innate immunity</keyword>
<dbReference type="GO" id="GO:0019863">
    <property type="term" value="F:IgE binding"/>
    <property type="evidence" value="ECO:0007669"/>
    <property type="project" value="UniProtKB-KW"/>
</dbReference>
<dbReference type="AlphaFoldDB" id="Q4TBU8"/>
<evidence type="ECO:0000256" key="15">
    <source>
        <dbReference type="ARBA" id="ARBA00022990"/>
    </source>
</evidence>
<proteinExistence type="predicted"/>
<dbReference type="GO" id="GO:0005615">
    <property type="term" value="C:extracellular space"/>
    <property type="evidence" value="ECO:0007669"/>
    <property type="project" value="TreeGrafter"/>
</dbReference>
<dbReference type="GO" id="GO:0002548">
    <property type="term" value="P:monocyte chemotaxis"/>
    <property type="evidence" value="ECO:0007669"/>
    <property type="project" value="TreeGrafter"/>
</dbReference>
<evidence type="ECO:0000256" key="16">
    <source>
        <dbReference type="ARBA" id="ARBA00023157"/>
    </source>
</evidence>
<dbReference type="EMBL" id="CAAE01007089">
    <property type="protein sequence ID" value="CAF89634.1"/>
    <property type="molecule type" value="Genomic_DNA"/>
</dbReference>
<sequence>MFQNNSSDTMDLKDALDGWSSSTNAPRGGPSGPGQPNPLLWPGHPPPDPLWSGASSGGGALWPGSGGPAFPGPAAGPGPAPGRLTVPHEEELPAGVFANLLITINGSVHQHANKITVDLTTERADLAFHFNPRFNENGQQVIVRNSCVGNQWGPEERDLLGGFPFVKDKPFEMKILCTDHEFRVAVDERHLLAFQHRVRDLRSIRKLSIYNDLSLSAVRLETLR</sequence>
<keyword evidence="16" id="KW-1015">Disulfide bond</keyword>
<feature type="domain" description="Galectin" evidence="21">
    <location>
        <begin position="88"/>
        <end position="221"/>
    </location>
</feature>
<evidence type="ECO:0000256" key="17">
    <source>
        <dbReference type="ARBA" id="ARBA00023187"/>
    </source>
</evidence>
<keyword evidence="5" id="KW-0964">Secreted</keyword>
<evidence type="ECO:0000256" key="10">
    <source>
        <dbReference type="ARBA" id="ARBA00022734"/>
    </source>
</evidence>
<dbReference type="InterPro" id="IPR013320">
    <property type="entry name" value="ConA-like_dom_sf"/>
</dbReference>
<gene>
    <name evidence="22" type="ORF">GSTENG00003604001</name>
</gene>
<reference evidence="22" key="1">
    <citation type="journal article" date="2004" name="Nature">
        <title>Genome duplication in the teleost fish Tetraodon nigroviridis reveals the early vertebrate proto-karyotype.</title>
        <authorList>
            <person name="Jaillon O."/>
            <person name="Aury J.-M."/>
            <person name="Brunet F."/>
            <person name="Petit J.-L."/>
            <person name="Stange-Thomann N."/>
            <person name="Mauceli E."/>
            <person name="Bouneau L."/>
            <person name="Fischer C."/>
            <person name="Ozouf-Costaz C."/>
            <person name="Bernot A."/>
            <person name="Nicaud S."/>
            <person name="Jaffe D."/>
            <person name="Fisher S."/>
            <person name="Lutfalla G."/>
            <person name="Dossat C."/>
            <person name="Segurens B."/>
            <person name="Dasilva C."/>
            <person name="Salanoubat M."/>
            <person name="Levy M."/>
            <person name="Boudet N."/>
            <person name="Castellano S."/>
            <person name="Anthouard V."/>
            <person name="Jubin C."/>
            <person name="Castelli V."/>
            <person name="Katinka M."/>
            <person name="Vacherie B."/>
            <person name="Biemont C."/>
            <person name="Skalli Z."/>
            <person name="Cattolico L."/>
            <person name="Poulain J."/>
            <person name="De Berardinis V."/>
            <person name="Cruaud C."/>
            <person name="Duprat S."/>
            <person name="Brottier P."/>
            <person name="Coutanceau J.-P."/>
            <person name="Gouzy J."/>
            <person name="Parra G."/>
            <person name="Lardier G."/>
            <person name="Chapple C."/>
            <person name="McKernan K.J."/>
            <person name="McEwan P."/>
            <person name="Bosak S."/>
            <person name="Kellis M."/>
            <person name="Volff J.-N."/>
            <person name="Guigo R."/>
            <person name="Zody M.C."/>
            <person name="Mesirov J."/>
            <person name="Lindblad-Toh K."/>
            <person name="Birren B."/>
            <person name="Nusbaum C."/>
            <person name="Kahn D."/>
            <person name="Robinson-Rechavi M."/>
            <person name="Laudet V."/>
            <person name="Schachter V."/>
            <person name="Quetier F."/>
            <person name="Saurin W."/>
            <person name="Scarpelli C."/>
            <person name="Wincker P."/>
            <person name="Lander E.S."/>
            <person name="Weissenbach J."/>
            <person name="Roest Crollius H."/>
        </authorList>
    </citation>
    <scope>NUCLEOTIDE SEQUENCE [LARGE SCALE GENOMIC DNA]</scope>
</reference>
<keyword evidence="14" id="KW-0389">IgE-binding protein</keyword>
<dbReference type="SMART" id="SM00276">
    <property type="entry name" value="GLECT"/>
    <property type="match status" value="1"/>
</dbReference>
<comment type="subcellular location">
    <subcellularLocation>
        <location evidence="2">Cytoplasm</location>
    </subcellularLocation>
    <subcellularLocation>
        <location evidence="1">Nucleus</location>
    </subcellularLocation>
    <subcellularLocation>
        <location evidence="3">Secreted</location>
    </subcellularLocation>
</comment>
<keyword evidence="18" id="KW-0539">Nucleus</keyword>
<evidence type="ECO:0000256" key="5">
    <source>
        <dbReference type="ARBA" id="ARBA00022525"/>
    </source>
</evidence>
<keyword evidence="11" id="KW-0677">Repeat</keyword>
<protein>
    <recommendedName>
        <fullName evidence="19">Galectin</fullName>
    </recommendedName>
</protein>
<evidence type="ECO:0000256" key="20">
    <source>
        <dbReference type="SAM" id="MobiDB-lite"/>
    </source>
</evidence>
<evidence type="ECO:0000256" key="3">
    <source>
        <dbReference type="ARBA" id="ARBA00004613"/>
    </source>
</evidence>
<dbReference type="PANTHER" id="PTHR11346">
    <property type="entry name" value="GALECTIN"/>
    <property type="match status" value="1"/>
</dbReference>
<dbReference type="GO" id="GO:0030593">
    <property type="term" value="P:neutrophil chemotaxis"/>
    <property type="evidence" value="ECO:0007669"/>
    <property type="project" value="TreeGrafter"/>
</dbReference>
<dbReference type="InterPro" id="IPR044156">
    <property type="entry name" value="Galectin-like"/>
</dbReference>